<reference evidence="1" key="1">
    <citation type="journal article" date="2014" name="Int. J. Syst. Evol. Microbiol.">
        <title>Complete genome sequence of Corynebacterium casei LMG S-19264T (=DSM 44701T), isolated from a smear-ripened cheese.</title>
        <authorList>
            <consortium name="US DOE Joint Genome Institute (JGI-PGF)"/>
            <person name="Walter F."/>
            <person name="Albersmeier A."/>
            <person name="Kalinowski J."/>
            <person name="Ruckert C."/>
        </authorList>
    </citation>
    <scope>NUCLEOTIDE SEQUENCE</scope>
    <source>
        <strain evidence="1">KCTC 32296</strain>
    </source>
</reference>
<sequence length="178" mass="20433">MWPLTKASQLPFKDDDPIWRSVEGGYKQPYSPLKALKKLASNPKDEKSWKELWQELHHQGDVGSASYLAAICLVYLRRTSLRFDWNFYALMAAIEACRLKPQNPPVPDEFKEAYQQVWSTIEADCLEDIPKSATSWELRAIFSVLALARNYEMLGRLLIEIDDSEVEYYLANGWGGAV</sequence>
<gene>
    <name evidence="1" type="ORF">GCM10011273_00350</name>
</gene>
<organism evidence="1 2">
    <name type="scientific">Asticcacaulis endophyticus</name>
    <dbReference type="NCBI Taxonomy" id="1395890"/>
    <lineage>
        <taxon>Bacteria</taxon>
        <taxon>Pseudomonadati</taxon>
        <taxon>Pseudomonadota</taxon>
        <taxon>Alphaproteobacteria</taxon>
        <taxon>Caulobacterales</taxon>
        <taxon>Caulobacteraceae</taxon>
        <taxon>Asticcacaulis</taxon>
    </lineage>
</organism>
<evidence type="ECO:0000313" key="1">
    <source>
        <dbReference type="EMBL" id="GGZ19760.1"/>
    </source>
</evidence>
<comment type="caution">
    <text evidence="1">The sequence shown here is derived from an EMBL/GenBank/DDBJ whole genome shotgun (WGS) entry which is preliminary data.</text>
</comment>
<dbReference type="RefSeq" id="WP_189484369.1">
    <property type="nucleotide sequence ID" value="NZ_BMZB01000001.1"/>
</dbReference>
<evidence type="ECO:0000313" key="2">
    <source>
        <dbReference type="Proteomes" id="UP000662572"/>
    </source>
</evidence>
<dbReference type="AlphaFoldDB" id="A0A918PQZ8"/>
<reference evidence="1" key="2">
    <citation type="submission" date="2020-09" db="EMBL/GenBank/DDBJ databases">
        <authorList>
            <person name="Sun Q."/>
            <person name="Kim S."/>
        </authorList>
    </citation>
    <scope>NUCLEOTIDE SEQUENCE</scope>
    <source>
        <strain evidence="1">KCTC 32296</strain>
    </source>
</reference>
<proteinExistence type="predicted"/>
<name>A0A918PQZ8_9CAUL</name>
<dbReference type="EMBL" id="BMZB01000001">
    <property type="protein sequence ID" value="GGZ19760.1"/>
    <property type="molecule type" value="Genomic_DNA"/>
</dbReference>
<accession>A0A918PQZ8</accession>
<dbReference type="Proteomes" id="UP000662572">
    <property type="component" value="Unassembled WGS sequence"/>
</dbReference>
<keyword evidence="2" id="KW-1185">Reference proteome</keyword>
<protein>
    <submittedName>
        <fullName evidence="1">Uncharacterized protein</fullName>
    </submittedName>
</protein>